<dbReference type="Pfam" id="PF07690">
    <property type="entry name" value="MFS_1"/>
    <property type="match status" value="1"/>
</dbReference>
<feature type="transmembrane region" description="Helical" evidence="7">
    <location>
        <begin position="12"/>
        <end position="31"/>
    </location>
</feature>
<keyword evidence="9" id="KW-1185">Reference proteome</keyword>
<feature type="transmembrane region" description="Helical" evidence="7">
    <location>
        <begin position="178"/>
        <end position="201"/>
    </location>
</feature>
<feature type="transmembrane region" description="Helical" evidence="7">
    <location>
        <begin position="150"/>
        <end position="172"/>
    </location>
</feature>
<evidence type="ECO:0000256" key="5">
    <source>
        <dbReference type="ARBA" id="ARBA00023136"/>
    </source>
</evidence>
<feature type="transmembrane region" description="Helical" evidence="7">
    <location>
        <begin position="83"/>
        <end position="104"/>
    </location>
</feature>
<evidence type="ECO:0000256" key="2">
    <source>
        <dbReference type="ARBA" id="ARBA00004236"/>
    </source>
</evidence>
<dbReference type="EMBL" id="BFAA01017086">
    <property type="protein sequence ID" value="GCB78530.1"/>
    <property type="molecule type" value="Genomic_DNA"/>
</dbReference>
<dbReference type="InterPro" id="IPR001958">
    <property type="entry name" value="Tet-R_TetA/multi-R_MdtG-like"/>
</dbReference>
<sequence>MDILLSYVEPVVIVTNVANALFDTALLMVVYDRLNGTTSGNSDQAQKEIARFYMIYNMIYSLAPLLTTVLLGRWADRRGQKVLLVVPLLGYFLGRLLLLFTDIFQLPVSVMYGSAVINGLTGGFPAYWSGINAITALRSEAARRSLRLNILEVASGMAGLLGSVVSGHFFLVKINNQHGLLLICLCLTLYLLSLLYSAFILRYPTVCPQRRLPTEASNLSLRRYSTEMILLFTCYLLYDLGVTGGENIISIFVLKPPLSWDAVWVGYGKAACYIMFLTSFLGVLNLSRCLGDSSLVLMGIISNTAGFTTMAFVRQNSLYFIARSMMLFSCIPMPTIRAQLSKQMEEASYGSIFAWLQSAVALTDVIATVVFNNLYAASLQWSSNISLLLAAAVCCFSTIPIVVYSWRLNKTDYSQIPGTDCAQRLGREELNDFSDECSTSSMSD</sequence>
<evidence type="ECO:0008006" key="10">
    <source>
        <dbReference type="Google" id="ProtNLM"/>
    </source>
</evidence>
<keyword evidence="4 7" id="KW-1133">Transmembrane helix</keyword>
<feature type="transmembrane region" description="Helical" evidence="7">
    <location>
        <begin position="387"/>
        <end position="406"/>
    </location>
</feature>
<reference evidence="8 9" key="1">
    <citation type="journal article" date="2018" name="Nat. Ecol. Evol.">
        <title>Shark genomes provide insights into elasmobranch evolution and the origin of vertebrates.</title>
        <authorList>
            <person name="Hara Y"/>
            <person name="Yamaguchi K"/>
            <person name="Onimaru K"/>
            <person name="Kadota M"/>
            <person name="Koyanagi M"/>
            <person name="Keeley SD"/>
            <person name="Tatsumi K"/>
            <person name="Tanaka K"/>
            <person name="Motone F"/>
            <person name="Kageyama Y"/>
            <person name="Nozu R"/>
            <person name="Adachi N"/>
            <person name="Nishimura O"/>
            <person name="Nakagawa R"/>
            <person name="Tanegashima C"/>
            <person name="Kiyatake I"/>
            <person name="Matsumoto R"/>
            <person name="Murakumo K"/>
            <person name="Nishida K"/>
            <person name="Terakita A"/>
            <person name="Kuratani S"/>
            <person name="Sato K"/>
            <person name="Hyodo S Kuraku.S."/>
        </authorList>
    </citation>
    <scope>NUCLEOTIDE SEQUENCE [LARGE SCALE GENOMIC DNA]</scope>
</reference>
<dbReference type="InterPro" id="IPR036259">
    <property type="entry name" value="MFS_trans_sf"/>
</dbReference>
<comment type="subcellular location">
    <subcellularLocation>
        <location evidence="2">Cell membrane</location>
    </subcellularLocation>
    <subcellularLocation>
        <location evidence="1">Membrane</location>
        <topology evidence="1">Multi-pass membrane protein</topology>
    </subcellularLocation>
</comment>
<comment type="similarity">
    <text evidence="6">Belongs to the major facilitator superfamily. SLC46A family.</text>
</comment>
<dbReference type="GO" id="GO:0022857">
    <property type="term" value="F:transmembrane transporter activity"/>
    <property type="evidence" value="ECO:0007669"/>
    <property type="project" value="InterPro"/>
</dbReference>
<protein>
    <recommendedName>
        <fullName evidence="10">Major facilitator superfamily (MFS) profile domain-containing protein</fullName>
    </recommendedName>
</protein>
<dbReference type="Gene3D" id="1.20.1250.20">
    <property type="entry name" value="MFS general substrate transporter like domains"/>
    <property type="match status" value="1"/>
</dbReference>
<dbReference type="InterPro" id="IPR011701">
    <property type="entry name" value="MFS"/>
</dbReference>
<name>A0A401PZM0_SCYTO</name>
<feature type="transmembrane region" description="Helical" evidence="7">
    <location>
        <begin position="229"/>
        <end position="252"/>
    </location>
</feature>
<dbReference type="PANTHER" id="PTHR23507">
    <property type="entry name" value="ZGC:174356"/>
    <property type="match status" value="1"/>
</dbReference>
<feature type="transmembrane region" description="Helical" evidence="7">
    <location>
        <begin position="51"/>
        <end position="71"/>
    </location>
</feature>
<evidence type="ECO:0000256" key="1">
    <source>
        <dbReference type="ARBA" id="ARBA00004141"/>
    </source>
</evidence>
<dbReference type="GO" id="GO:0016020">
    <property type="term" value="C:membrane"/>
    <property type="evidence" value="ECO:0007669"/>
    <property type="project" value="UniProtKB-SubCell"/>
</dbReference>
<evidence type="ECO:0000313" key="9">
    <source>
        <dbReference type="Proteomes" id="UP000288216"/>
    </source>
</evidence>
<dbReference type="PANTHER" id="PTHR23507:SF36">
    <property type="entry name" value="THYMIC STROMAL COTRANSPORTER HOMOLOG ISOFORM X2"/>
    <property type="match status" value="1"/>
</dbReference>
<dbReference type="OMA" id="AYWAGVV"/>
<dbReference type="AlphaFoldDB" id="A0A401PZM0"/>
<dbReference type="PRINTS" id="PR01035">
    <property type="entry name" value="TCRTETA"/>
</dbReference>
<keyword evidence="5 7" id="KW-0472">Membrane</keyword>
<comment type="caution">
    <text evidence="8">The sequence shown here is derived from an EMBL/GenBank/DDBJ whole genome shotgun (WGS) entry which is preliminary data.</text>
</comment>
<feature type="transmembrane region" description="Helical" evidence="7">
    <location>
        <begin position="110"/>
        <end position="129"/>
    </location>
</feature>
<organism evidence="8 9">
    <name type="scientific">Scyliorhinus torazame</name>
    <name type="common">Cloudy catshark</name>
    <name type="synonym">Catulus torazame</name>
    <dbReference type="NCBI Taxonomy" id="75743"/>
    <lineage>
        <taxon>Eukaryota</taxon>
        <taxon>Metazoa</taxon>
        <taxon>Chordata</taxon>
        <taxon>Craniata</taxon>
        <taxon>Vertebrata</taxon>
        <taxon>Chondrichthyes</taxon>
        <taxon>Elasmobranchii</taxon>
        <taxon>Galeomorphii</taxon>
        <taxon>Galeoidea</taxon>
        <taxon>Carcharhiniformes</taxon>
        <taxon>Scyliorhinidae</taxon>
        <taxon>Scyliorhinus</taxon>
    </lineage>
</organism>
<dbReference type="OrthoDB" id="430300at2759"/>
<proteinExistence type="inferred from homology"/>
<evidence type="ECO:0000256" key="7">
    <source>
        <dbReference type="SAM" id="Phobius"/>
    </source>
</evidence>
<evidence type="ECO:0000256" key="4">
    <source>
        <dbReference type="ARBA" id="ARBA00022989"/>
    </source>
</evidence>
<gene>
    <name evidence="8" type="ORF">scyTo_0020685</name>
</gene>
<feature type="transmembrane region" description="Helical" evidence="7">
    <location>
        <begin position="264"/>
        <end position="283"/>
    </location>
</feature>
<evidence type="ECO:0000256" key="6">
    <source>
        <dbReference type="ARBA" id="ARBA00038227"/>
    </source>
</evidence>
<dbReference type="Proteomes" id="UP000288216">
    <property type="component" value="Unassembled WGS sequence"/>
</dbReference>
<dbReference type="SUPFAM" id="SSF103473">
    <property type="entry name" value="MFS general substrate transporter"/>
    <property type="match status" value="1"/>
</dbReference>
<evidence type="ECO:0000256" key="3">
    <source>
        <dbReference type="ARBA" id="ARBA00022692"/>
    </source>
</evidence>
<feature type="transmembrane region" description="Helical" evidence="7">
    <location>
        <begin position="295"/>
        <end position="313"/>
    </location>
</feature>
<keyword evidence="3 7" id="KW-0812">Transmembrane</keyword>
<accession>A0A401PZM0</accession>
<feature type="transmembrane region" description="Helical" evidence="7">
    <location>
        <begin position="352"/>
        <end position="375"/>
    </location>
</feature>
<evidence type="ECO:0000313" key="8">
    <source>
        <dbReference type="EMBL" id="GCB78530.1"/>
    </source>
</evidence>